<dbReference type="InterPro" id="IPR001188">
    <property type="entry name" value="Sperm_putr-bd"/>
</dbReference>
<dbReference type="KEGG" id="sgp:SpiGrapes_3149"/>
<dbReference type="eggNOG" id="COG0687">
    <property type="taxonomic scope" value="Bacteria"/>
</dbReference>
<evidence type="ECO:0000256" key="2">
    <source>
        <dbReference type="ARBA" id="ARBA00022448"/>
    </source>
</evidence>
<dbReference type="GO" id="GO:0019808">
    <property type="term" value="F:polyamine binding"/>
    <property type="evidence" value="ECO:0007669"/>
    <property type="project" value="InterPro"/>
</dbReference>
<dbReference type="AlphaFoldDB" id="G8QZ36"/>
<keyword evidence="4" id="KW-0574">Periplasm</keyword>
<dbReference type="PANTHER" id="PTHR30222">
    <property type="entry name" value="SPERMIDINE/PUTRESCINE-BINDING PERIPLASMIC PROTEIN"/>
    <property type="match status" value="1"/>
</dbReference>
<organism evidence="6 7">
    <name type="scientific">Sphaerochaeta pleomorpha (strain ATCC BAA-1885 / DSM 22778 / Grapes)</name>
    <dbReference type="NCBI Taxonomy" id="158190"/>
    <lineage>
        <taxon>Bacteria</taxon>
        <taxon>Pseudomonadati</taxon>
        <taxon>Spirochaetota</taxon>
        <taxon>Spirochaetia</taxon>
        <taxon>Spirochaetales</taxon>
        <taxon>Sphaerochaetaceae</taxon>
        <taxon>Sphaerochaeta</taxon>
    </lineage>
</organism>
<evidence type="ECO:0000313" key="7">
    <source>
        <dbReference type="Proteomes" id="UP000005632"/>
    </source>
</evidence>
<dbReference type="Gene3D" id="3.40.190.10">
    <property type="entry name" value="Periplasmic binding protein-like II"/>
    <property type="match status" value="2"/>
</dbReference>
<dbReference type="CDD" id="cd13587">
    <property type="entry name" value="PBP2_polyamine_2"/>
    <property type="match status" value="1"/>
</dbReference>
<evidence type="ECO:0000313" key="6">
    <source>
        <dbReference type="EMBL" id="AEV30895.1"/>
    </source>
</evidence>
<dbReference type="GO" id="GO:0042597">
    <property type="term" value="C:periplasmic space"/>
    <property type="evidence" value="ECO:0007669"/>
    <property type="project" value="UniProtKB-SubCell"/>
</dbReference>
<dbReference type="Pfam" id="PF13416">
    <property type="entry name" value="SBP_bac_8"/>
    <property type="match status" value="1"/>
</dbReference>
<name>G8QZ36_SPHPG</name>
<gene>
    <name evidence="6" type="ordered locus">SpiGrapes_3149</name>
</gene>
<accession>G8QZ36</accession>
<keyword evidence="7" id="KW-1185">Reference proteome</keyword>
<comment type="subcellular location">
    <subcellularLocation>
        <location evidence="1">Periplasm</location>
    </subcellularLocation>
</comment>
<reference evidence="6 7" key="1">
    <citation type="submission" date="2011-11" db="EMBL/GenBank/DDBJ databases">
        <title>Complete sequence of Spirochaeta sp. grapes.</title>
        <authorList>
            <consortium name="US DOE Joint Genome Institute"/>
            <person name="Lucas S."/>
            <person name="Han J."/>
            <person name="Lapidus A."/>
            <person name="Cheng J.-F."/>
            <person name="Goodwin L."/>
            <person name="Pitluck S."/>
            <person name="Peters L."/>
            <person name="Ovchinnikova G."/>
            <person name="Munk A.C."/>
            <person name="Detter J.C."/>
            <person name="Han C."/>
            <person name="Tapia R."/>
            <person name="Land M."/>
            <person name="Hauser L."/>
            <person name="Kyrpides N."/>
            <person name="Ivanova N."/>
            <person name="Pagani I."/>
            <person name="Ritalahtilisa K."/>
            <person name="Loeffler F."/>
            <person name="Woyke T."/>
        </authorList>
    </citation>
    <scope>NUCLEOTIDE SEQUENCE [LARGE SCALE GENOMIC DNA]</scope>
    <source>
        <strain evidence="7">ATCC BAA-1885 / DSM 22778 / Grapes</strain>
    </source>
</reference>
<dbReference type="Proteomes" id="UP000005632">
    <property type="component" value="Chromosome"/>
</dbReference>
<sequence>MKKTVLFLVIIMLLCPMLFSQGTKEEATQNKVLRIITWAGYAPQELIDKFTAETGIKVEVTLSNNEEMISKLRATRGGGFDLAQPSQDRISSVVEQYGIYQPIDFTQIDTDQIDPSLLQSVKKNTLVNGSSYAVPHVYGTEGLVVNKAKAPGIKDFKDLLDPKYAGRVSYRLKRPTLIGQGFSNGYDPFSLYSDPVKYQAFLDDMEKLLIKGKPVVKTYWDNGDQLLQLLRSEEVWAASAWEQAGWKLNAENPNIDYIAPTSGALGWVDTFALPAKSENVSGAYKWINFMLRPENAAFFTNKETYGTASKDAVKFLDPAIAANFTRCLPPEVLAKVNWYPTVPAGIEEMEGKTLDKVKAAR</sequence>
<dbReference type="SUPFAM" id="SSF53850">
    <property type="entry name" value="Periplasmic binding protein-like II"/>
    <property type="match status" value="1"/>
</dbReference>
<dbReference type="HOGENOM" id="CLU_026974_1_5_12"/>
<dbReference type="PANTHER" id="PTHR30222:SF2">
    <property type="entry name" value="ABC TRANSPORTER SUBSTRATE-BINDING PROTEIN"/>
    <property type="match status" value="1"/>
</dbReference>
<feature type="chain" id="PRO_5003515208" evidence="5">
    <location>
        <begin position="21"/>
        <end position="361"/>
    </location>
</feature>
<protein>
    <submittedName>
        <fullName evidence="6">Spermidine/putrescine-binding periplasmic protein</fullName>
    </submittedName>
</protein>
<dbReference type="InterPro" id="IPR006059">
    <property type="entry name" value="SBP"/>
</dbReference>
<evidence type="ECO:0000256" key="4">
    <source>
        <dbReference type="ARBA" id="ARBA00022764"/>
    </source>
</evidence>
<dbReference type="EMBL" id="CP003155">
    <property type="protein sequence ID" value="AEV30895.1"/>
    <property type="molecule type" value="Genomic_DNA"/>
</dbReference>
<dbReference type="OrthoDB" id="9769319at2"/>
<evidence type="ECO:0000256" key="3">
    <source>
        <dbReference type="ARBA" id="ARBA00022729"/>
    </source>
</evidence>
<proteinExistence type="predicted"/>
<dbReference type="PRINTS" id="PR00909">
    <property type="entry name" value="SPERMDNBNDNG"/>
</dbReference>
<keyword evidence="3 5" id="KW-0732">Signal</keyword>
<dbReference type="RefSeq" id="WP_014271734.1">
    <property type="nucleotide sequence ID" value="NC_016633.1"/>
</dbReference>
<keyword evidence="2" id="KW-0813">Transport</keyword>
<evidence type="ECO:0000256" key="1">
    <source>
        <dbReference type="ARBA" id="ARBA00004418"/>
    </source>
</evidence>
<dbReference type="GO" id="GO:0015846">
    <property type="term" value="P:polyamine transport"/>
    <property type="evidence" value="ECO:0007669"/>
    <property type="project" value="InterPro"/>
</dbReference>
<feature type="signal peptide" evidence="5">
    <location>
        <begin position="1"/>
        <end position="20"/>
    </location>
</feature>
<evidence type="ECO:0000256" key="5">
    <source>
        <dbReference type="SAM" id="SignalP"/>
    </source>
</evidence>
<dbReference type="STRING" id="158190.SpiGrapes_3149"/>